<dbReference type="PANTHER" id="PTHR12606:SF141">
    <property type="entry name" value="GH15225P-RELATED"/>
    <property type="match status" value="1"/>
</dbReference>
<keyword evidence="9" id="KW-1185">Reference proteome</keyword>
<comment type="caution">
    <text evidence="8">The sequence shown here is derived from an EMBL/GenBank/DDBJ whole genome shotgun (WGS) entry which is preliminary data.</text>
</comment>
<dbReference type="GO" id="GO:0016926">
    <property type="term" value="P:protein desumoylation"/>
    <property type="evidence" value="ECO:0007669"/>
    <property type="project" value="TreeGrafter"/>
</dbReference>
<feature type="compositionally biased region" description="Low complexity" evidence="6">
    <location>
        <begin position="19"/>
        <end position="33"/>
    </location>
</feature>
<dbReference type="FunFam" id="3.40.395.10:FF:000001">
    <property type="entry name" value="Sentrin-specific protease 1"/>
    <property type="match status" value="1"/>
</dbReference>
<dbReference type="GO" id="GO:0060255">
    <property type="term" value="P:regulation of macromolecule metabolic process"/>
    <property type="evidence" value="ECO:0007669"/>
    <property type="project" value="UniProtKB-ARBA"/>
</dbReference>
<reference evidence="8" key="1">
    <citation type="submission" date="2014-03" db="EMBL/GenBank/DDBJ databases">
        <authorList>
            <person name="Casaregola S."/>
        </authorList>
    </citation>
    <scope>NUCLEOTIDE SEQUENCE [LARGE SCALE GENOMIC DNA]</scope>
    <source>
        <strain evidence="8">CLIB 918</strain>
    </source>
</reference>
<dbReference type="OrthoDB" id="1939479at2759"/>
<evidence type="ECO:0000259" key="7">
    <source>
        <dbReference type="PROSITE" id="PS50600"/>
    </source>
</evidence>
<proteinExistence type="inferred from homology"/>
<dbReference type="InterPro" id="IPR003653">
    <property type="entry name" value="Peptidase_C48_C"/>
</dbReference>
<protein>
    <submittedName>
        <fullName evidence="8">Similar to Saccharomyces cerevisiae YPL020C ULP1 Protease that specifically cleaves Smt3p protein conjugates</fullName>
    </submittedName>
</protein>
<dbReference type="Proteomes" id="UP000242525">
    <property type="component" value="Unassembled WGS sequence"/>
</dbReference>
<dbReference type="Gene3D" id="3.40.395.10">
    <property type="entry name" value="Adenoviral Proteinase, Chain A"/>
    <property type="match status" value="1"/>
</dbReference>
<gene>
    <name evidence="8" type="ORF">BN980_GECA04s02958g</name>
</gene>
<feature type="region of interest" description="Disordered" evidence="6">
    <location>
        <begin position="149"/>
        <end position="170"/>
    </location>
</feature>
<dbReference type="EMBL" id="CCBN010000004">
    <property type="protein sequence ID" value="CDO53019.1"/>
    <property type="molecule type" value="Genomic_DNA"/>
</dbReference>
<keyword evidence="3" id="KW-0378">Hydrolase</keyword>
<dbReference type="GO" id="GO:0006508">
    <property type="term" value="P:proteolysis"/>
    <property type="evidence" value="ECO:0007669"/>
    <property type="project" value="UniProtKB-KW"/>
</dbReference>
<name>A0A0J9X786_GEOCN</name>
<dbReference type="PANTHER" id="PTHR12606">
    <property type="entry name" value="SENTRIN/SUMO-SPECIFIC PROTEASE"/>
    <property type="match status" value="1"/>
</dbReference>
<keyword evidence="2 8" id="KW-0645">Protease</keyword>
<dbReference type="SUPFAM" id="SSF54001">
    <property type="entry name" value="Cysteine proteinases"/>
    <property type="match status" value="1"/>
</dbReference>
<feature type="coiled-coil region" evidence="5">
    <location>
        <begin position="382"/>
        <end position="409"/>
    </location>
</feature>
<comment type="similarity">
    <text evidence="1">Belongs to the peptidase C48 family.</text>
</comment>
<dbReference type="PROSITE" id="PS50600">
    <property type="entry name" value="ULP_PROTEASE"/>
    <property type="match status" value="1"/>
</dbReference>
<feature type="domain" description="Ubiquitin-like protease family profile" evidence="7">
    <location>
        <begin position="441"/>
        <end position="608"/>
    </location>
</feature>
<dbReference type="GO" id="GO:0080090">
    <property type="term" value="P:regulation of primary metabolic process"/>
    <property type="evidence" value="ECO:0007669"/>
    <property type="project" value="UniProtKB-ARBA"/>
</dbReference>
<evidence type="ECO:0000313" key="9">
    <source>
        <dbReference type="Proteomes" id="UP000242525"/>
    </source>
</evidence>
<dbReference type="AlphaFoldDB" id="A0A0J9X786"/>
<evidence type="ECO:0000256" key="4">
    <source>
        <dbReference type="ARBA" id="ARBA00022807"/>
    </source>
</evidence>
<organism evidence="8 9">
    <name type="scientific">Geotrichum candidum</name>
    <name type="common">Oospora lactis</name>
    <name type="synonym">Dipodascus geotrichum</name>
    <dbReference type="NCBI Taxonomy" id="1173061"/>
    <lineage>
        <taxon>Eukaryota</taxon>
        <taxon>Fungi</taxon>
        <taxon>Dikarya</taxon>
        <taxon>Ascomycota</taxon>
        <taxon>Saccharomycotina</taxon>
        <taxon>Dipodascomycetes</taxon>
        <taxon>Dipodascales</taxon>
        <taxon>Dipodascaceae</taxon>
        <taxon>Geotrichum</taxon>
    </lineage>
</organism>
<accession>A0A0J9X786</accession>
<dbReference type="STRING" id="1173061.A0A0J9X786"/>
<dbReference type="GO" id="GO:0005634">
    <property type="term" value="C:nucleus"/>
    <property type="evidence" value="ECO:0007669"/>
    <property type="project" value="TreeGrafter"/>
</dbReference>
<sequence length="640" mass="72108">MPNSPSKHQPDGDFDLEPSTTPFTEFSSNSSFSHSKKRDFNDAFDCASEKAQKVLDKHIELSNNCNTVKDQNFSLMTSESPFTTPEISDDESDSSSAKLRAAALTFGTCLYASGKLVSSFLVNGTSVLINGSKSLYSFVTDTYEKNLENDKRRRLTSEPSVNDHRSLKSPTQNITHHVDANSILATASDKIPGAFSQTIYSSPSSEPPVLGDNSEEVIPFAAEPVPTVDTSSTTSTSTTLFKNSLVPISQSKISPPSVSKDTQISSCLVLKSSTPSDAGNFGDARTRQLFNSIKRKKLGLLDRDQASGLPKQSTPRSSELSNGFLLDSYDLRKAYHPDPNRTLIKKDIPYLNSSLYSHQTSQPAELPEVAPKELYSQLYMKLSLMREKRDKEQQLLRKTEEEKKAKQIEIVTPLPQDDLDVVTDLWNRNDVNTTIITAFRIDVKIHDLHTLQDGRWLNDTVIDFYMSMVTERSKATPDKLPSCFVFSTHFFSTLENKGYKTVARWAKRKGVDVTKVDYVFVPINRFNTHWCLAVINNKEKRFDFYDSMSGAGSRALELLKDYMYQQAADMHPEIEANYEDYMEGSLKCPQQQNSHDCGVFVCKMVDVLSRDKDIMTFSQEDMPNIRRRIVYEITHNKLLT</sequence>
<evidence type="ECO:0000313" key="8">
    <source>
        <dbReference type="EMBL" id="CDO53019.1"/>
    </source>
</evidence>
<evidence type="ECO:0000256" key="3">
    <source>
        <dbReference type="ARBA" id="ARBA00022801"/>
    </source>
</evidence>
<dbReference type="Pfam" id="PF02902">
    <property type="entry name" value="Peptidase_C48"/>
    <property type="match status" value="1"/>
</dbReference>
<evidence type="ECO:0000256" key="2">
    <source>
        <dbReference type="ARBA" id="ARBA00022670"/>
    </source>
</evidence>
<dbReference type="InterPro" id="IPR038765">
    <property type="entry name" value="Papain-like_cys_pep_sf"/>
</dbReference>
<evidence type="ECO:0000256" key="1">
    <source>
        <dbReference type="ARBA" id="ARBA00005234"/>
    </source>
</evidence>
<feature type="region of interest" description="Disordered" evidence="6">
    <location>
        <begin position="1"/>
        <end position="37"/>
    </location>
</feature>
<evidence type="ECO:0000256" key="6">
    <source>
        <dbReference type="SAM" id="MobiDB-lite"/>
    </source>
</evidence>
<keyword evidence="4" id="KW-0788">Thiol protease</keyword>
<dbReference type="GO" id="GO:0016929">
    <property type="term" value="F:deSUMOylase activity"/>
    <property type="evidence" value="ECO:0007669"/>
    <property type="project" value="TreeGrafter"/>
</dbReference>
<evidence type="ECO:0000256" key="5">
    <source>
        <dbReference type="SAM" id="Coils"/>
    </source>
</evidence>
<keyword evidence="5" id="KW-0175">Coiled coil</keyword>